<protein>
    <submittedName>
        <fullName evidence="3">Amidohydrolase family protein</fullName>
    </submittedName>
</protein>
<dbReference type="InterPro" id="IPR032466">
    <property type="entry name" value="Metal_Hydrolase"/>
</dbReference>
<dbReference type="InterPro" id="IPR052350">
    <property type="entry name" value="Metallo-dep_Lactonases"/>
</dbReference>
<gene>
    <name evidence="3" type="ORF">OKA05_14935</name>
</gene>
<evidence type="ECO:0000313" key="3">
    <source>
        <dbReference type="EMBL" id="MCW1923861.1"/>
    </source>
</evidence>
<dbReference type="PANTHER" id="PTHR43569">
    <property type="entry name" value="AMIDOHYDROLASE"/>
    <property type="match status" value="1"/>
</dbReference>
<feature type="domain" description="Amidohydrolase-related" evidence="2">
    <location>
        <begin position="4"/>
        <end position="279"/>
    </location>
</feature>
<evidence type="ECO:0000259" key="2">
    <source>
        <dbReference type="Pfam" id="PF04909"/>
    </source>
</evidence>
<dbReference type="Pfam" id="PF04909">
    <property type="entry name" value="Amidohydro_2"/>
    <property type="match status" value="1"/>
</dbReference>
<evidence type="ECO:0000313" key="4">
    <source>
        <dbReference type="Proteomes" id="UP001320876"/>
    </source>
</evidence>
<organism evidence="3 4">
    <name type="scientific">Luteolibacter arcticus</name>
    <dbReference type="NCBI Taxonomy" id="1581411"/>
    <lineage>
        <taxon>Bacteria</taxon>
        <taxon>Pseudomonadati</taxon>
        <taxon>Verrucomicrobiota</taxon>
        <taxon>Verrucomicrobiia</taxon>
        <taxon>Verrucomicrobiales</taxon>
        <taxon>Verrucomicrobiaceae</taxon>
        <taxon>Luteolibacter</taxon>
    </lineage>
</organism>
<keyword evidence="4" id="KW-1185">Reference proteome</keyword>
<accession>A0ABT3GK63</accession>
<reference evidence="3 4" key="1">
    <citation type="submission" date="2022-10" db="EMBL/GenBank/DDBJ databases">
        <title>Luteolibacter arcticus strain CCTCC AB 2014275, whole genome shotgun sequencing project.</title>
        <authorList>
            <person name="Zhao G."/>
            <person name="Shen L."/>
        </authorList>
    </citation>
    <scope>NUCLEOTIDE SEQUENCE [LARGE SCALE GENOMIC DNA]</scope>
    <source>
        <strain evidence="3 4">CCTCC AB 2014275</strain>
    </source>
</reference>
<dbReference type="Proteomes" id="UP001320876">
    <property type="component" value="Unassembled WGS sequence"/>
</dbReference>
<dbReference type="PANTHER" id="PTHR43569:SF2">
    <property type="entry name" value="AMIDOHYDROLASE-RELATED DOMAIN-CONTAINING PROTEIN"/>
    <property type="match status" value="1"/>
</dbReference>
<proteinExistence type="inferred from homology"/>
<dbReference type="RefSeq" id="WP_264487968.1">
    <property type="nucleotide sequence ID" value="NZ_JAPDDT010000006.1"/>
</dbReference>
<dbReference type="EMBL" id="JAPDDT010000006">
    <property type="protein sequence ID" value="MCW1923861.1"/>
    <property type="molecule type" value="Genomic_DNA"/>
</dbReference>
<name>A0ABT3GK63_9BACT</name>
<dbReference type="InterPro" id="IPR006680">
    <property type="entry name" value="Amidohydro-rel"/>
</dbReference>
<comment type="caution">
    <text evidence="3">The sequence shown here is derived from an EMBL/GenBank/DDBJ whole genome shotgun (WGS) entry which is preliminary data.</text>
</comment>
<dbReference type="SUPFAM" id="SSF51556">
    <property type="entry name" value="Metallo-dependent hydrolases"/>
    <property type="match status" value="1"/>
</dbReference>
<comment type="similarity">
    <text evidence="1">Belongs to the metallo-dependent hydrolases superfamily.</text>
</comment>
<evidence type="ECO:0000256" key="1">
    <source>
        <dbReference type="ARBA" id="ARBA00038310"/>
    </source>
</evidence>
<dbReference type="Gene3D" id="3.20.20.140">
    <property type="entry name" value="Metal-dependent hydrolases"/>
    <property type="match status" value="1"/>
</dbReference>
<sequence length="284" mass="31900">MDRIDCHQHLLYPEHFSYDWTAAFPVLGGKSFRVNDYRAATVTSQVRESIFMEVDVPFAQAVGEAAFFCELADDPANGISGVIAACRPEENDISAWLQATAHPRLVGYRRVLHTQPDELSTAPVFRENVARIGTKGLTFDLCILPRQHAIAAELIDACPGTRFVLDHCGVPDIAAGDLNFWKAGLKELSRRPNLACKISGIIAYASPERIEADTLRPVVEHVIDCFGWDRLVWGSDWPLCNLTRDMTTWITLLDEILAGCSQDELDRLYQRNVRRIYQLKPFAP</sequence>